<evidence type="ECO:0000256" key="3">
    <source>
        <dbReference type="RuleBase" id="RU368002"/>
    </source>
</evidence>
<dbReference type="InterPro" id="IPR016181">
    <property type="entry name" value="Acyl_CoA_acyltransferase"/>
</dbReference>
<dbReference type="GO" id="GO:0047961">
    <property type="term" value="F:glycine N-acyltransferase activity"/>
    <property type="evidence" value="ECO:0007669"/>
    <property type="project" value="InterPro"/>
</dbReference>
<reference evidence="6 7" key="1">
    <citation type="submission" date="2009-12" db="EMBL/GenBank/DDBJ databases">
        <title>The Genome Sequence of Anolis carolinensis (Green Anole Lizard).</title>
        <authorList>
            <consortium name="The Genome Sequencing Platform"/>
            <person name="Di Palma F."/>
            <person name="Alfoldi J."/>
            <person name="Heiman D."/>
            <person name="Young S."/>
            <person name="Grabherr M."/>
            <person name="Johnson J."/>
            <person name="Lander E.S."/>
            <person name="Lindblad-Toh K."/>
        </authorList>
    </citation>
    <scope>NUCLEOTIDE SEQUENCE [LARGE SCALE GENOMIC DNA]</scope>
    <source>
        <strain evidence="6 7">JBL SC #1</strain>
    </source>
</reference>
<dbReference type="GeneTree" id="ENSGT00950000183133"/>
<evidence type="ECO:0000256" key="2">
    <source>
        <dbReference type="ARBA" id="ARBA00023315"/>
    </source>
</evidence>
<dbReference type="Ensembl" id="ENSACAT00000057993.1">
    <property type="protein sequence ID" value="ENSACAP00000026689.1"/>
    <property type="gene ID" value="ENSACAG00000008041.3"/>
</dbReference>
<dbReference type="InterPro" id="IPR010313">
    <property type="entry name" value="Glycine_N-acyltransferase"/>
</dbReference>
<dbReference type="GO" id="GO:0016410">
    <property type="term" value="F:N-acyltransferase activity"/>
    <property type="evidence" value="ECO:0000318"/>
    <property type="project" value="GO_Central"/>
</dbReference>
<dbReference type="Pfam" id="PF06021">
    <property type="entry name" value="Gly_acyl_tr_N"/>
    <property type="match status" value="1"/>
</dbReference>
<reference evidence="6" key="3">
    <citation type="submission" date="2025-09" db="UniProtKB">
        <authorList>
            <consortium name="Ensembl"/>
        </authorList>
    </citation>
    <scope>IDENTIFICATION</scope>
</reference>
<dbReference type="PANTHER" id="PTHR15298:SF1">
    <property type="entry name" value="GLYCINE N-ACYLTRANSFERASE-LIKE PROTEIN"/>
    <property type="match status" value="1"/>
</dbReference>
<dbReference type="Pfam" id="PF08444">
    <property type="entry name" value="Gly_acyl_tr_C"/>
    <property type="match status" value="1"/>
</dbReference>
<dbReference type="InParanoid" id="A0A803SUP9"/>
<keyword evidence="1 3" id="KW-0808">Transferase</keyword>
<evidence type="ECO:0000313" key="6">
    <source>
        <dbReference type="Ensembl" id="ENSACAP00000026689.1"/>
    </source>
</evidence>
<proteinExistence type="inferred from homology"/>
<name>A0A803SUP9_ANOCA</name>
<keyword evidence="7" id="KW-1185">Reference proteome</keyword>
<dbReference type="Proteomes" id="UP000001646">
    <property type="component" value="Chromosome 1"/>
</dbReference>
<evidence type="ECO:0000259" key="5">
    <source>
        <dbReference type="Pfam" id="PF08444"/>
    </source>
</evidence>
<comment type="similarity">
    <text evidence="3">Belongs to the glycine N-acyltransferase family.</text>
</comment>
<dbReference type="AlphaFoldDB" id="A0A803SUP9"/>
<gene>
    <name evidence="6" type="primary">LOC100558393</name>
</gene>
<sequence length="285" mass="32407">MLILTCATKLQLLESVLQKSLPQTLPVCGAVMHINRGNPAQHEVVVDSWPEFKVVLTRPRKEVVKENGDYYTNLHAAFYWDIDACQSLLENKNAIDWGRAFQLQGKSSFLLHSIYFFNWVKSHLRTYCKLLLSFELLNNHCSYATLYFRFKSDLFHYGTLNSSHAVLINETWSIGGNHQSLRYLNSLICNFPSACLLDKEGQLASWTLSDPLACLTHSYTLPQYRGHRCNTVVGLEAARKMHAKGFPAYGGVLPDNKAAKQGLMKYQGFHTLPFTKYVLFFTPGC</sequence>
<accession>A0A803SUP9</accession>
<evidence type="ECO:0000256" key="1">
    <source>
        <dbReference type="ARBA" id="ARBA00022679"/>
    </source>
</evidence>
<dbReference type="GO" id="GO:0005739">
    <property type="term" value="C:mitochondrion"/>
    <property type="evidence" value="ECO:0007669"/>
    <property type="project" value="InterPro"/>
</dbReference>
<feature type="domain" description="Glycine N-acyltransferase N-terminal" evidence="4">
    <location>
        <begin position="1"/>
        <end position="192"/>
    </location>
</feature>
<dbReference type="InterPro" id="IPR015938">
    <property type="entry name" value="Glycine_N-acyltransferase_N"/>
</dbReference>
<evidence type="ECO:0000313" key="7">
    <source>
        <dbReference type="Proteomes" id="UP000001646"/>
    </source>
</evidence>
<reference evidence="6" key="2">
    <citation type="submission" date="2025-08" db="UniProtKB">
        <authorList>
            <consortium name="Ensembl"/>
        </authorList>
    </citation>
    <scope>IDENTIFICATION</scope>
</reference>
<keyword evidence="2 3" id="KW-0012">Acyltransferase</keyword>
<feature type="domain" description="Glycine N-acyltransferase C-terminal" evidence="5">
    <location>
        <begin position="194"/>
        <end position="267"/>
    </location>
</feature>
<dbReference type="InterPro" id="IPR013652">
    <property type="entry name" value="Glycine_N-acyltransferase_C"/>
</dbReference>
<dbReference type="SUPFAM" id="SSF55729">
    <property type="entry name" value="Acyl-CoA N-acyltransferases (Nat)"/>
    <property type="match status" value="1"/>
</dbReference>
<dbReference type="PANTHER" id="PTHR15298">
    <property type="entry name" value="L-COA N-ACYLTRANSFERASE-RELATED"/>
    <property type="match status" value="1"/>
</dbReference>
<dbReference type="Bgee" id="ENSACAG00000008041">
    <property type="expression patterns" value="Expressed in kidney and 3 other cell types or tissues"/>
</dbReference>
<evidence type="ECO:0000259" key="4">
    <source>
        <dbReference type="Pfam" id="PF06021"/>
    </source>
</evidence>
<dbReference type="EC" id="2.3.1.-" evidence="3"/>
<organism evidence="6 7">
    <name type="scientific">Anolis carolinensis</name>
    <name type="common">Green anole</name>
    <name type="synonym">American chameleon</name>
    <dbReference type="NCBI Taxonomy" id="28377"/>
    <lineage>
        <taxon>Eukaryota</taxon>
        <taxon>Metazoa</taxon>
        <taxon>Chordata</taxon>
        <taxon>Craniata</taxon>
        <taxon>Vertebrata</taxon>
        <taxon>Euteleostomi</taxon>
        <taxon>Lepidosauria</taxon>
        <taxon>Squamata</taxon>
        <taxon>Bifurcata</taxon>
        <taxon>Unidentata</taxon>
        <taxon>Episquamata</taxon>
        <taxon>Toxicofera</taxon>
        <taxon>Iguania</taxon>
        <taxon>Dactyloidae</taxon>
        <taxon>Anolis</taxon>
    </lineage>
</organism>
<protein>
    <recommendedName>
        <fullName evidence="3">Glycine N-acyltransferase-like protein</fullName>
        <ecNumber evidence="3">2.3.1.-</ecNumber>
    </recommendedName>
</protein>
<dbReference type="Gene3D" id="3.40.630.30">
    <property type="match status" value="1"/>
</dbReference>